<feature type="domain" description="BPTI/Kunitz inhibitor" evidence="3">
    <location>
        <begin position="1727"/>
        <end position="1777"/>
    </location>
</feature>
<feature type="compositionally biased region" description="Acidic residues" evidence="1">
    <location>
        <begin position="1960"/>
        <end position="1971"/>
    </location>
</feature>
<feature type="signal peptide" evidence="2">
    <location>
        <begin position="1"/>
        <end position="28"/>
    </location>
</feature>
<dbReference type="PRINTS" id="PR00759">
    <property type="entry name" value="BASICPTASE"/>
</dbReference>
<feature type="chain" id="PRO_5007419557" evidence="2">
    <location>
        <begin position="29"/>
        <end position="2007"/>
    </location>
</feature>
<dbReference type="Pfam" id="PF00014">
    <property type="entry name" value="Kunitz_BPTI"/>
    <property type="match status" value="16"/>
</dbReference>
<dbReference type="InterPro" id="IPR006150">
    <property type="entry name" value="Cys_repeat_1"/>
</dbReference>
<dbReference type="GO" id="GO:0004867">
    <property type="term" value="F:serine-type endopeptidase inhibitor activity"/>
    <property type="evidence" value="ECO:0007669"/>
    <property type="project" value="InterPro"/>
</dbReference>
<feature type="domain" description="BPTI/Kunitz inhibitor" evidence="3">
    <location>
        <begin position="402"/>
        <end position="452"/>
    </location>
</feature>
<keyword evidence="4" id="KW-1185">Reference proteome</keyword>
<dbReference type="SMART" id="SM00289">
    <property type="entry name" value="WR1"/>
    <property type="match status" value="13"/>
</dbReference>
<dbReference type="InterPro" id="IPR036880">
    <property type="entry name" value="Kunitz_BPTI_sf"/>
</dbReference>
<feature type="domain" description="BPTI/Kunitz inhibitor" evidence="3">
    <location>
        <begin position="1532"/>
        <end position="1582"/>
    </location>
</feature>
<feature type="domain" description="BPTI/Kunitz inhibitor" evidence="3">
    <location>
        <begin position="1214"/>
        <end position="1264"/>
    </location>
</feature>
<dbReference type="PANTHER" id="PTHR46339">
    <property type="entry name" value="PROTEIN CBG15282-RELATED"/>
    <property type="match status" value="1"/>
</dbReference>
<feature type="compositionally biased region" description="Polar residues" evidence="1">
    <location>
        <begin position="1946"/>
        <end position="1959"/>
    </location>
</feature>
<feature type="domain" description="BPTI/Kunitz inhibitor" evidence="3">
    <location>
        <begin position="1423"/>
        <end position="1475"/>
    </location>
</feature>
<dbReference type="CDD" id="cd00109">
    <property type="entry name" value="Kunitz-type"/>
    <property type="match status" value="1"/>
</dbReference>
<dbReference type="PANTHER" id="PTHR46339:SF1">
    <property type="entry name" value="BPTI_KUNITZ INHIBITOR DOMAIN-CONTAINING PROTEIN"/>
    <property type="match status" value="1"/>
</dbReference>
<feature type="domain" description="BPTI/Kunitz inhibitor" evidence="3">
    <location>
        <begin position="1108"/>
        <end position="1158"/>
    </location>
</feature>
<dbReference type="InterPro" id="IPR020901">
    <property type="entry name" value="Prtase_inh_Kunz-CS"/>
</dbReference>
<dbReference type="WBParaSite" id="SMUV_0000575901-mRNA-1">
    <property type="protein sequence ID" value="SMUV_0000575901-mRNA-1"/>
    <property type="gene ID" value="SMUV_0000575901"/>
</dbReference>
<sequence>MTLSQRARFRIALSVVFVIILLISGTEPTNVNDRYTELQNDDVLDGLDYALLCGDGIPLLQENDRPKMCIPYSQQKEYSCPTNFWCHIGSSNATNYCCPKNKSVSNPCHLAPANGYGTGKMRRFWYDWRTSRCREMVYTGYGGNENNFLTVAECERSCINVTLCRWYYDVAASHCVQFNYLGEGGNKNNFETDHLCMDACGSGKLIPENNPANMSFLHAYIRCQKDRVRLKCYDIITTQSKKLVLNLYTPVEMATATDLRQNKNVLLCALNVSHYTRAEQMENFGKPPVIPPYGAPNGASSSVDSNGVLHLSPCLQPVSSGNYVRNCAFAENSVCAPGMFCQIGPEESVCCPVLSMFNSDSFSKSMKPSYATNSMLLLEVKPLSINGSVCACNLCILGQNPCIQPQEPGFGTGSLGRWYYDPTTRQCKTFVFGGFRGNQNNFVTFRLCQQACGAINPCPRGDPLIQNNVFQKCSPNNPSSCASGYYCQTTENGMDSVCCPVETGDSARKNINVQEKPVIEGPMPPTLLNLVPNTNLLNSLSGQKTQMSPCYMKTEYGNGDQALHRWAYNPAKQTCETFVYSGRNGNQNNFLTKSDCMQTCVASENPCGSGLALANGNSFVRCSSFSPSICPSTHYCHIGSTEETTVCCPLSGVNLCSLPLATGSGTAVLHRYYFDSSSRSCKAFTYTGIGGNENNFLSITECRLACPEYDNPCPTGVPLTSQIDGSVSFCSAINPNCPPGYWCHVGDSRQTTVCCPGRGNPERLSGVGKSRRPSMNPGGGLRSYAASKCALPLKTGNGFAQLPRFYYNSRTRTCDQFVYTGKGGNQNNFVTKWDCEDTCPVLDNPCNGGFPAIDVDGSPVLCSTAATNVCPTGFFCHIGATAATTLCCPGAGDPCYMPMARGNGNSVLNRWYFNQESQVCVSFVYTGRNGNQNNFISRQDCLTACPEYKSPCPEGQPHIGLSGQITHCGATGPSICPTTYWCHVGATLDTSVCCPGATDPCDQELQIGTGSAQLLRFYYNQLTRTCQQFQYTGLGGNENNFLTLETCESRCPVFVNPCAFGQPQLDESQNPILCSAADETVCADDYFCHIGDSEQTTVCCPGRSEDVCREPRVPGTGSASLSRFAFNALTRQCLPFVYSGIGGNQNNFLSKAACETTCPVVSNPCANGDPATGSNGQYIMCSTTAPNVCPSGYWCHIGEDVTASLCCPGAENPCTLSPSNGSGSAHLGRWYFDVNLRRCQRFTYSGFNGNQNNFLTLQDCQIRCPEFQNPCATGDPAQMPSGGILFCSLERQTCPSSYWCHIGSSAENTVCCPSLGDPCLAAMSPGTGSAKLPRWYFNQNTRQCLQFTYTGIGGNENNFNSEASCAAKCPVFRNPCPNTLVSNLLTVTKCSAQNPYSCPAGHWCHIGGTSETSVCCPGASDPCTLPMAQGVTSGMGPFTRWYYDLDSRVCKPFQYTGMGGNQNNFLTREDCASKCPEFANPCYTGDPYRELETGLIRFCDSNSVSDCPKNYYCHVGESAQTTVCCPGFTDPCSSPLAIGSGSASLSRWYFNSRTKRCQQFTYTGVGGNSNNFMSQAQCSHKCPGEFSNPCANGSPLTTIDGTITYCSAQNPNICPQAVSPCQLPLDVGRGAAALPRYYFNQMTRKCQQFSYSGQGGNANNFVNIDSCRRSCPEYNNPCQMGEPFQLLGGGAFYCSAASPCPPNYFCHNGADISTTVCCPTPIQGSPCMLPVVIGNGQAQLNRFYYNAALQLCVPFVYSGLGGNQNNFVTLQDCAKECLPFKMAPNFAPAVLGAPPCQDAECSQGKLRMRHKAHSPIKTRLCPQGEPLMTAGGVPVSCSIKQANSCPHSDYVCNIMANGDAFCCPDPRNFCLQPRNPGNCQPTESIPNKFGYNPISDTCVQFKFTGCGGNLNNFNSISECSNICCNKGYNLLFRDAPLDDTIDDEGGNTTLKLQKTTSPEDSNDTFVFEDDPSDRHGNRSNQNNKDQKIVKIVRSAKRGGWFNLLKFW</sequence>
<proteinExistence type="predicted"/>
<feature type="domain" description="BPTI/Kunitz inhibitor" evidence="3">
    <location>
        <begin position="1870"/>
        <end position="1923"/>
    </location>
</feature>
<accession>A0A0N5AMF3</accession>
<feature type="domain" description="BPTI/Kunitz inhibitor" evidence="3">
    <location>
        <begin position="158"/>
        <end position="200"/>
    </location>
</feature>
<feature type="domain" description="BPTI/Kunitz inhibitor" evidence="3">
    <location>
        <begin position="108"/>
        <end position="158"/>
    </location>
</feature>
<feature type="domain" description="BPTI/Kunitz inhibitor" evidence="3">
    <location>
        <begin position="1319"/>
        <end position="1369"/>
    </location>
</feature>
<evidence type="ECO:0000313" key="5">
    <source>
        <dbReference type="WBParaSite" id="SMUV_0000575901-mRNA-1"/>
    </source>
</evidence>
<feature type="region of interest" description="Disordered" evidence="1">
    <location>
        <begin position="1944"/>
        <end position="1987"/>
    </location>
</feature>
<dbReference type="PROSITE" id="PS00280">
    <property type="entry name" value="BPTI_KUNITZ_1"/>
    <property type="match status" value="1"/>
</dbReference>
<name>A0A0N5AMF3_9BILA</name>
<feature type="domain" description="BPTI/Kunitz inhibitor" evidence="3">
    <location>
        <begin position="1621"/>
        <end position="1671"/>
    </location>
</feature>
<feature type="domain" description="BPTI/Kunitz inhibitor" evidence="3">
    <location>
        <begin position="1001"/>
        <end position="1051"/>
    </location>
</feature>
<dbReference type="SMART" id="SM00131">
    <property type="entry name" value="KU"/>
    <property type="match status" value="16"/>
</dbReference>
<dbReference type="PROSITE" id="PS50279">
    <property type="entry name" value="BPTI_KUNITZ_2"/>
    <property type="match status" value="16"/>
</dbReference>
<evidence type="ECO:0000313" key="4">
    <source>
        <dbReference type="Proteomes" id="UP000046393"/>
    </source>
</evidence>
<dbReference type="Pfam" id="PF14625">
    <property type="entry name" value="Lustrin_cystein"/>
    <property type="match status" value="13"/>
</dbReference>
<feature type="domain" description="BPTI/Kunitz inhibitor" evidence="3">
    <location>
        <begin position="550"/>
        <end position="600"/>
    </location>
</feature>
<feature type="domain" description="BPTI/Kunitz inhibitor" evidence="3">
    <location>
        <begin position="656"/>
        <end position="706"/>
    </location>
</feature>
<dbReference type="Proteomes" id="UP000046393">
    <property type="component" value="Unplaced"/>
</dbReference>
<feature type="domain" description="BPTI/Kunitz inhibitor" evidence="3">
    <location>
        <begin position="789"/>
        <end position="839"/>
    </location>
</feature>
<protein>
    <submittedName>
        <fullName evidence="5">Kunitz/Bovine pancreatic trypsin inhibitor domain protein</fullName>
    </submittedName>
</protein>
<dbReference type="SUPFAM" id="SSF57362">
    <property type="entry name" value="BPTI-like"/>
    <property type="match status" value="16"/>
</dbReference>
<reference evidence="5" key="1">
    <citation type="submission" date="2016-04" db="UniProtKB">
        <authorList>
            <consortium name="WormBaseParasite"/>
        </authorList>
    </citation>
    <scope>IDENTIFICATION</scope>
</reference>
<evidence type="ECO:0000256" key="1">
    <source>
        <dbReference type="SAM" id="MobiDB-lite"/>
    </source>
</evidence>
<evidence type="ECO:0000256" key="2">
    <source>
        <dbReference type="SAM" id="SignalP"/>
    </source>
</evidence>
<dbReference type="STRING" id="451379.A0A0N5AMF3"/>
<dbReference type="InterPro" id="IPR002223">
    <property type="entry name" value="Kunitz_BPTI"/>
</dbReference>
<dbReference type="InterPro" id="IPR053014">
    <property type="entry name" value="Cuticle_assoc_divergent"/>
</dbReference>
<keyword evidence="2" id="KW-0732">Signal</keyword>
<dbReference type="InterPro" id="IPR028150">
    <property type="entry name" value="Lustrin_cystein"/>
</dbReference>
<dbReference type="CDD" id="cd22593">
    <property type="entry name" value="Kunitz_conkunitzin"/>
    <property type="match status" value="14"/>
</dbReference>
<organism evidence="4 5">
    <name type="scientific">Syphacia muris</name>
    <dbReference type="NCBI Taxonomy" id="451379"/>
    <lineage>
        <taxon>Eukaryota</taxon>
        <taxon>Metazoa</taxon>
        <taxon>Ecdysozoa</taxon>
        <taxon>Nematoda</taxon>
        <taxon>Chromadorea</taxon>
        <taxon>Rhabditida</taxon>
        <taxon>Spirurina</taxon>
        <taxon>Oxyuridomorpha</taxon>
        <taxon>Oxyuroidea</taxon>
        <taxon>Oxyuridae</taxon>
        <taxon>Syphacia</taxon>
    </lineage>
</organism>
<dbReference type="Gene3D" id="4.10.410.10">
    <property type="entry name" value="Pancreatic trypsin inhibitor Kunitz domain"/>
    <property type="match status" value="16"/>
</dbReference>
<evidence type="ECO:0000259" key="3">
    <source>
        <dbReference type="PROSITE" id="PS50279"/>
    </source>
</evidence>
<feature type="domain" description="BPTI/Kunitz inhibitor" evidence="3">
    <location>
        <begin position="895"/>
        <end position="945"/>
    </location>
</feature>